<dbReference type="Pfam" id="PF14111">
    <property type="entry name" value="DUF4283"/>
    <property type="match status" value="1"/>
</dbReference>
<dbReference type="InterPro" id="IPR005135">
    <property type="entry name" value="Endo/exonuclease/phosphatase"/>
</dbReference>
<feature type="compositionally biased region" description="Basic and acidic residues" evidence="1">
    <location>
        <begin position="449"/>
        <end position="461"/>
    </location>
</feature>
<dbReference type="InterPro" id="IPR005031">
    <property type="entry name" value="COQ10_START"/>
</dbReference>
<feature type="region of interest" description="Disordered" evidence="1">
    <location>
        <begin position="449"/>
        <end position="476"/>
    </location>
</feature>
<feature type="compositionally biased region" description="Polar residues" evidence="1">
    <location>
        <begin position="462"/>
        <end position="474"/>
    </location>
</feature>
<evidence type="ECO:0000313" key="3">
    <source>
        <dbReference type="EMBL" id="WMV10587.1"/>
    </source>
</evidence>
<dbReference type="Gene3D" id="3.30.530.20">
    <property type="match status" value="1"/>
</dbReference>
<organism evidence="3 4">
    <name type="scientific">Solanum verrucosum</name>
    <dbReference type="NCBI Taxonomy" id="315347"/>
    <lineage>
        <taxon>Eukaryota</taxon>
        <taxon>Viridiplantae</taxon>
        <taxon>Streptophyta</taxon>
        <taxon>Embryophyta</taxon>
        <taxon>Tracheophyta</taxon>
        <taxon>Spermatophyta</taxon>
        <taxon>Magnoliopsida</taxon>
        <taxon>eudicotyledons</taxon>
        <taxon>Gunneridae</taxon>
        <taxon>Pentapetalae</taxon>
        <taxon>asterids</taxon>
        <taxon>lamiids</taxon>
        <taxon>Solanales</taxon>
        <taxon>Solanaceae</taxon>
        <taxon>Solanoideae</taxon>
        <taxon>Solaneae</taxon>
        <taxon>Solanum</taxon>
    </lineage>
</organism>
<dbReference type="Pfam" id="PF00078">
    <property type="entry name" value="RVT_1"/>
    <property type="match status" value="1"/>
</dbReference>
<gene>
    <name evidence="3" type="ORF">MTR67_003972</name>
</gene>
<dbReference type="InterPro" id="IPR036691">
    <property type="entry name" value="Endo/exonu/phosph_ase_sf"/>
</dbReference>
<dbReference type="Proteomes" id="UP001234989">
    <property type="component" value="Chromosome 1"/>
</dbReference>
<dbReference type="CDD" id="cd01650">
    <property type="entry name" value="RT_nLTR_like"/>
    <property type="match status" value="1"/>
</dbReference>
<dbReference type="GO" id="GO:0003824">
    <property type="term" value="F:catalytic activity"/>
    <property type="evidence" value="ECO:0007669"/>
    <property type="project" value="InterPro"/>
</dbReference>
<dbReference type="SUPFAM" id="SSF56219">
    <property type="entry name" value="DNase I-like"/>
    <property type="match status" value="1"/>
</dbReference>
<dbReference type="InterPro" id="IPR023393">
    <property type="entry name" value="START-like_dom_sf"/>
</dbReference>
<accession>A0AAF0PTH8</accession>
<dbReference type="Pfam" id="PF03364">
    <property type="entry name" value="Polyketide_cyc"/>
    <property type="match status" value="1"/>
</dbReference>
<sequence>MEDIIYFAVGFKSYDIARTLGSTGDWYDWTERNRKSVTRTTFNGKDMEWISWTLREASKSKGNSVRRWKKKDAFSEIYCARNFNKFGRYISLINVRGRRRAVIIIPELNFNSGWTGIAEKVGRFISSHKRGGNLEKHRLVDNNISYANMLRSTKWGNEGRKNTQTVNMVKRGDKICIYEDLNSQSDVLKNSLVGKFMVSKGEIPNLTEVRKWANNLWKQTHGLNIYKMGEGIFLFEFASKTTAEQVVEDYDRPKSTWVRVVGLPLHLWAQKTFKAIGDFCGGWVETEEETHLRNHLKWARIKINGDGSCVPKESTSRGPEDLVENSVLVREGTDKAAQPRARAEIRGVAANISDPNLGLKVLCNTDLGPKPNVGLLMNGLSSPINSAKQKEVAHEEHVGINTGLSGLKTLAMQFLKAYDAWEISSMEKSSEPNAKNIQVEVADMHLKESEQVRSDESEGKQSQENGESSKGWESNSDEHNMQIQQILDVEPVTSNMPGNYNEEEIRASNWVNQHILELSAAYGVAFEGFREETFALLKRLDERKTVMEIKKVGSTTATPRPRGIGKYELKNLQSSLNQQSALLKWKADVYCFQETKISREVESIAKQLWASRWMRCGYLEADGSKGGILIMWDCRIWTGSLVETGQFSITYRFDAVQTTFSWYLTGVYAPHSRNEKLECWEDVAAIKELCEGPWVTCGDFNTVRVMAERRGCNRITNVMKDFAKWIEDMELHDPQLIGGNFTWFRGANHDSAARLDRFLYSMEWEETFKNIRQTIMPRVTSDHSPIMLYCGDWGQNKSYFKFENWWLKLDGFEGMVHSWWSEFVVEGCPDYKLSMKLKLLKLKLREWSKQVGGDLVTKKNKLLSELTDIDQAQDSRQPTEDELMVRATILVELEELAKIEESRWRQKSRILWLKQGDNNTRFFQRMATAQKRYNNIDRLIIRGEEVKEPEVIKVNMIEFYKKLYTETELWRPSFEYVNCPRISQEEQDWLQRPFSEDEVLNIIKQCDGDKAPGPDGFTMSFFKVCWETLKEDLMQIIHNFHQKETFEKSFNATFVALIPKKHGAEELKDFRPISLIGGVYKIITKLLTERMKKVMGALVDEHQMAFLKGRQIMDASLLANELVDSRVKQNLPGVLCKLDIEKAYDHVNWSFLLKILRDMGFGNKWINWIKVCISTVKFSLIINGNPEGFFQSQRGLRQGDPMSPFLFILAMEGLNSMIRKAVENGWLQGYSANANRGDAMEISHLLYADDSLVFCGAEVNHVRHLRAILTIFEGISGLHVNWHKSCLYPVNQVANMQVLAENLGCQVASLPTKYLGMPLGAKNKEVEVWNEVLERCEKKLSRWKSQYLSLGGRITLIKSVMDALPTYMMSLFPIPRSIEKKINKSRRVFLWQGNKEKLGYNLVKWDVVTLNKMQQNAGWFGYKEVEYAKYQLVEKMAMEIGEQDLAFGLKFNAKGVIDCYEKDLEDLPTGQRRDIEFKMVEGDFKNFEGKWSIEHCKTGGDQELDSSLDEPFHTTLSYIVDVEPKLWLPVRLIEGRLCKEIKINLQSVRDEAQKVQEAAVELASFLQDFINQNFPNLLGLTNNFASKPIEEKMIKMVLHL</sequence>
<dbReference type="Gene3D" id="3.60.10.10">
    <property type="entry name" value="Endonuclease/exonuclease/phosphatase"/>
    <property type="match status" value="1"/>
</dbReference>
<dbReference type="PROSITE" id="PS50878">
    <property type="entry name" value="RT_POL"/>
    <property type="match status" value="1"/>
</dbReference>
<feature type="domain" description="Reverse transcriptase" evidence="2">
    <location>
        <begin position="1039"/>
        <end position="1319"/>
    </location>
</feature>
<evidence type="ECO:0000256" key="1">
    <source>
        <dbReference type="SAM" id="MobiDB-lite"/>
    </source>
</evidence>
<dbReference type="Pfam" id="PF03372">
    <property type="entry name" value="Exo_endo_phos"/>
    <property type="match status" value="1"/>
</dbReference>
<dbReference type="InterPro" id="IPR000477">
    <property type="entry name" value="RT_dom"/>
</dbReference>
<dbReference type="InterPro" id="IPR043502">
    <property type="entry name" value="DNA/RNA_pol_sf"/>
</dbReference>
<evidence type="ECO:0000313" key="4">
    <source>
        <dbReference type="Proteomes" id="UP001234989"/>
    </source>
</evidence>
<proteinExistence type="predicted"/>
<reference evidence="3" key="1">
    <citation type="submission" date="2023-08" db="EMBL/GenBank/DDBJ databases">
        <title>A de novo genome assembly of Solanum verrucosum Schlechtendal, a Mexican diploid species geographically isolated from the other diploid A-genome species in potato relatives.</title>
        <authorList>
            <person name="Hosaka K."/>
        </authorList>
    </citation>
    <scope>NUCLEOTIDE SEQUENCE</scope>
    <source>
        <tissue evidence="3">Young leaves</tissue>
    </source>
</reference>
<dbReference type="SUPFAM" id="SSF56672">
    <property type="entry name" value="DNA/RNA polymerases"/>
    <property type="match status" value="1"/>
</dbReference>
<dbReference type="PANTHER" id="PTHR31635:SF196">
    <property type="entry name" value="REVERSE TRANSCRIPTASE DOMAIN-CONTAINING PROTEIN-RELATED"/>
    <property type="match status" value="1"/>
</dbReference>
<dbReference type="InterPro" id="IPR025558">
    <property type="entry name" value="DUF4283"/>
</dbReference>
<dbReference type="EMBL" id="CP133612">
    <property type="protein sequence ID" value="WMV10587.1"/>
    <property type="molecule type" value="Genomic_DNA"/>
</dbReference>
<keyword evidence="4" id="KW-1185">Reference proteome</keyword>
<dbReference type="PANTHER" id="PTHR31635">
    <property type="entry name" value="REVERSE TRANSCRIPTASE DOMAIN-CONTAINING PROTEIN-RELATED"/>
    <property type="match status" value="1"/>
</dbReference>
<evidence type="ECO:0000259" key="2">
    <source>
        <dbReference type="PROSITE" id="PS50878"/>
    </source>
</evidence>
<name>A0AAF0PTH8_SOLVR</name>
<protein>
    <recommendedName>
        <fullName evidence="2">Reverse transcriptase domain-containing protein</fullName>
    </recommendedName>
</protein>